<dbReference type="InParanoid" id="Q8TJL4"/>
<dbReference type="EnsemblBacteria" id="AAM07121">
    <property type="protein sequence ID" value="AAM07121"/>
    <property type="gene ID" value="MA_3768"/>
</dbReference>
<organism evidence="1 2">
    <name type="scientific">Methanosarcina acetivorans (strain ATCC 35395 / DSM 2834 / JCM 12185 / C2A)</name>
    <dbReference type="NCBI Taxonomy" id="188937"/>
    <lineage>
        <taxon>Archaea</taxon>
        <taxon>Methanobacteriati</taxon>
        <taxon>Methanobacteriota</taxon>
        <taxon>Stenosarchaea group</taxon>
        <taxon>Methanomicrobia</taxon>
        <taxon>Methanosarcinales</taxon>
        <taxon>Methanosarcinaceae</taxon>
        <taxon>Methanosarcina</taxon>
    </lineage>
</organism>
<gene>
    <name evidence="1" type="ordered locus">MA_3768</name>
</gene>
<evidence type="ECO:0000313" key="1">
    <source>
        <dbReference type="EMBL" id="AAM07121.1"/>
    </source>
</evidence>
<name>Q8TJL4_METAC</name>
<dbReference type="Proteomes" id="UP000002487">
    <property type="component" value="Chromosome"/>
</dbReference>
<dbReference type="EMBL" id="AE010299">
    <property type="protein sequence ID" value="AAM07121.1"/>
    <property type="molecule type" value="Genomic_DNA"/>
</dbReference>
<keyword evidence="2" id="KW-1185">Reference proteome</keyword>
<dbReference type="AlphaFoldDB" id="Q8TJL4"/>
<dbReference type="HOGENOM" id="CLU_1736397_0_0_2"/>
<proteinExistence type="predicted"/>
<reference evidence="1 2" key="1">
    <citation type="journal article" date="2002" name="Genome Res.">
        <title>The genome of Methanosarcina acetivorans reveals extensive metabolic and physiological diversity.</title>
        <authorList>
            <person name="Galagan J.E."/>
            <person name="Nusbaum C."/>
            <person name="Roy A."/>
            <person name="Endrizzi M.G."/>
            <person name="Macdonald P."/>
            <person name="FitzHugh W."/>
            <person name="Calvo S."/>
            <person name="Engels R."/>
            <person name="Smirnov S."/>
            <person name="Atnoor D."/>
            <person name="Brown A."/>
            <person name="Allen N."/>
            <person name="Naylor J."/>
            <person name="Stange-Thomann N."/>
            <person name="DeArellano K."/>
            <person name="Johnson R."/>
            <person name="Linton L."/>
            <person name="McEwan P."/>
            <person name="McKernan K."/>
            <person name="Talamas J."/>
            <person name="Tirrell A."/>
            <person name="Ye W."/>
            <person name="Zimmer A."/>
            <person name="Barber R.D."/>
            <person name="Cann I."/>
            <person name="Graham D.E."/>
            <person name="Grahame D.A."/>
            <person name="Guss A."/>
            <person name="Hedderich R."/>
            <person name="Ingram-Smith C."/>
            <person name="Kuettner C.H."/>
            <person name="Krzycki J.A."/>
            <person name="Leigh J.A."/>
            <person name="Li W."/>
            <person name="Liu J."/>
            <person name="Mukhopadhyay B."/>
            <person name="Reeve J.N."/>
            <person name="Smith K."/>
            <person name="Springer T.A."/>
            <person name="Umayam L.A."/>
            <person name="White O."/>
            <person name="White R.H."/>
            <person name="de Macario E.C."/>
            <person name="Ferry J.G."/>
            <person name="Jarrell K.F."/>
            <person name="Jing H."/>
            <person name="Macario A.J.L."/>
            <person name="Paulsen I."/>
            <person name="Pritchett M."/>
            <person name="Sowers K.R."/>
            <person name="Swanson R.V."/>
            <person name="Zinder S.H."/>
            <person name="Lander E."/>
            <person name="Metcalf W.W."/>
            <person name="Birren B."/>
        </authorList>
    </citation>
    <scope>NUCLEOTIDE SEQUENCE [LARGE SCALE GENOMIC DNA]</scope>
    <source>
        <strain evidence="2">ATCC 35395 / DSM 2834 / JCM 12185 / C2A</strain>
    </source>
</reference>
<dbReference type="KEGG" id="mac:MA_3768"/>
<sequence length="150" mass="17856">MLLIIAILIWAIFNSFSGCLFKPYYEYSVQEIEVMQELDKSYELSSEPSILYLSDGVCSYYINSKSYCRYYYPLPVQRANYNPNLYETQVYKETFDCILNYSGDFIVVQTDWFDLNFEKNKPIKEKIYSSYGVVDETPTSKRHYVIFKKK</sequence>
<dbReference type="STRING" id="188937.MA_3768"/>
<evidence type="ECO:0000313" key="2">
    <source>
        <dbReference type="Proteomes" id="UP000002487"/>
    </source>
</evidence>
<protein>
    <submittedName>
        <fullName evidence="1">Uncharacterized protein</fullName>
    </submittedName>
</protein>
<accession>Q8TJL4</accession>